<evidence type="ECO:0000313" key="1">
    <source>
        <dbReference type="EMBL" id="ETL87148.1"/>
    </source>
</evidence>
<proteinExistence type="predicted"/>
<gene>
    <name evidence="1" type="ORF">L917_13573</name>
</gene>
<dbReference type="Proteomes" id="UP000054423">
    <property type="component" value="Unassembled WGS sequence"/>
</dbReference>
<name>W2KPS1_PHYNI</name>
<dbReference type="EMBL" id="KI681128">
    <property type="protein sequence ID" value="ETL87148.1"/>
    <property type="molecule type" value="Genomic_DNA"/>
</dbReference>
<organism evidence="1">
    <name type="scientific">Phytophthora nicotianae</name>
    <name type="common">Potato buckeye rot agent</name>
    <name type="synonym">Phytophthora parasitica</name>
    <dbReference type="NCBI Taxonomy" id="4792"/>
    <lineage>
        <taxon>Eukaryota</taxon>
        <taxon>Sar</taxon>
        <taxon>Stramenopiles</taxon>
        <taxon>Oomycota</taxon>
        <taxon>Peronosporomycetes</taxon>
        <taxon>Peronosporales</taxon>
        <taxon>Peronosporaceae</taxon>
        <taxon>Phytophthora</taxon>
    </lineage>
</organism>
<protein>
    <submittedName>
        <fullName evidence="1">Uncharacterized protein</fullName>
    </submittedName>
</protein>
<accession>W2KPS1</accession>
<sequence>MLDNTIELDVTPNRLMLLRYRIRQFVLRGSTQ</sequence>
<dbReference type="AlphaFoldDB" id="W2KPS1"/>
<reference evidence="1" key="1">
    <citation type="submission" date="2013-11" db="EMBL/GenBank/DDBJ databases">
        <title>The Genome Sequence of Phytophthora parasitica CHvinca01.</title>
        <authorList>
            <consortium name="The Broad Institute Genomics Platform"/>
            <person name="Russ C."/>
            <person name="Tyler B."/>
            <person name="Panabieres F."/>
            <person name="Shan W."/>
            <person name="Tripathy S."/>
            <person name="Grunwald N."/>
            <person name="Machado M."/>
            <person name="Johnson C.S."/>
            <person name="Arredondo F."/>
            <person name="Hong C."/>
            <person name="Coffey M."/>
            <person name="Young S.K."/>
            <person name="Zeng Q."/>
            <person name="Gargeya S."/>
            <person name="Fitzgerald M."/>
            <person name="Abouelleil A."/>
            <person name="Alvarado L."/>
            <person name="Chapman S.B."/>
            <person name="Gainer-Dewar J."/>
            <person name="Goldberg J."/>
            <person name="Griggs A."/>
            <person name="Gujja S."/>
            <person name="Hansen M."/>
            <person name="Howarth C."/>
            <person name="Imamovic A."/>
            <person name="Ireland A."/>
            <person name="Larimer J."/>
            <person name="McCowan C."/>
            <person name="Murphy C."/>
            <person name="Pearson M."/>
            <person name="Poon T.W."/>
            <person name="Priest M."/>
            <person name="Roberts A."/>
            <person name="Saif S."/>
            <person name="Shea T."/>
            <person name="Sykes S."/>
            <person name="Wortman J."/>
            <person name="Nusbaum C."/>
            <person name="Birren B."/>
        </authorList>
    </citation>
    <scope>NUCLEOTIDE SEQUENCE [LARGE SCALE GENOMIC DNA]</scope>
    <source>
        <strain evidence="1">CHvinca01</strain>
    </source>
</reference>